<evidence type="ECO:0000313" key="3">
    <source>
        <dbReference type="Proteomes" id="UP000674179"/>
    </source>
</evidence>
<dbReference type="KEGG" id="lenr:94167409"/>
<reference evidence="2 3" key="1">
    <citation type="submission" date="2021-02" db="EMBL/GenBank/DDBJ databases">
        <title>Leishmania (Mundinia) enrietti genome sequencing and assembly.</title>
        <authorList>
            <person name="Almutairi H."/>
            <person name="Gatherer D."/>
        </authorList>
    </citation>
    <scope>NUCLEOTIDE SEQUENCE [LARGE SCALE GENOMIC DNA]</scope>
    <source>
        <strain evidence="2">CUR178</strain>
    </source>
</reference>
<feature type="region of interest" description="Disordered" evidence="1">
    <location>
        <begin position="1"/>
        <end position="24"/>
    </location>
</feature>
<feature type="region of interest" description="Disordered" evidence="1">
    <location>
        <begin position="799"/>
        <end position="819"/>
    </location>
</feature>
<dbReference type="RefSeq" id="XP_067688002.1">
    <property type="nucleotide sequence ID" value="XM_067831899.1"/>
</dbReference>
<dbReference type="OrthoDB" id="273338at2759"/>
<dbReference type="EMBL" id="JAFHKP010000036">
    <property type="protein sequence ID" value="KAG5465403.1"/>
    <property type="molecule type" value="Genomic_DNA"/>
</dbReference>
<evidence type="ECO:0000256" key="1">
    <source>
        <dbReference type="SAM" id="MobiDB-lite"/>
    </source>
</evidence>
<proteinExistence type="predicted"/>
<accession>A0A836GWD2</accession>
<evidence type="ECO:0000313" key="2">
    <source>
        <dbReference type="EMBL" id="KAG5465403.1"/>
    </source>
</evidence>
<organism evidence="2 3">
    <name type="scientific">Leishmania enriettii</name>
    <dbReference type="NCBI Taxonomy" id="5663"/>
    <lineage>
        <taxon>Eukaryota</taxon>
        <taxon>Discoba</taxon>
        <taxon>Euglenozoa</taxon>
        <taxon>Kinetoplastea</taxon>
        <taxon>Metakinetoplastina</taxon>
        <taxon>Trypanosomatida</taxon>
        <taxon>Trypanosomatidae</taxon>
        <taxon>Leishmaniinae</taxon>
        <taxon>Leishmania</taxon>
    </lineage>
</organism>
<dbReference type="Proteomes" id="UP000674179">
    <property type="component" value="Chromosome 36"/>
</dbReference>
<feature type="compositionally biased region" description="Polar residues" evidence="1">
    <location>
        <begin position="806"/>
        <end position="817"/>
    </location>
</feature>
<keyword evidence="3" id="KW-1185">Reference proteome</keyword>
<protein>
    <submittedName>
        <fullName evidence="2">Uncharacterized protein</fullName>
    </submittedName>
</protein>
<comment type="caution">
    <text evidence="2">The sequence shown here is derived from an EMBL/GenBank/DDBJ whole genome shotgun (WGS) entry which is preliminary data.</text>
</comment>
<gene>
    <name evidence="2" type="ORF">CUR178_00106</name>
</gene>
<dbReference type="GeneID" id="94167409"/>
<sequence>MRPLRVRTGGPLLSLHSASPSQNATSSALPVWRWLSTVAKSSQDAAVTDRSAPPLEQTYATPLYIPVTSHSTWVSRLDSGVLCERLTQRQMRQRQRKWGVLWRYRSNNFSPYALPSPLAVTPALIAASPRTSVSAPCPKTPEDPLATTAQRDAEKIAGANSYSPSCSRNLTMADAEGEMIGGARRSRHTVSVGAATTDFQIPGAVRDSATGASSEDDPLLAFLDTHEEDAALLLAMWTSLHRSCVYGSALSESLVLQVRYFLHSLLRYRAIGAAVNFYYRLMGIGVQLRQSDLLLLFSSLAYEDTALTVEAQLRKAKETAAMERDRKLWAQRRQQFRESTERTRTVEAPRWTLHDSVEERADDVVRSPMSSMNSMFARTGMPALCEDGLTKANATPNETDRNATSSAQIGGAAHIGESCRVGVLSASRWDPGAAMSELHPPRAIARRLGFHQHPEWIKRWILYEASMGTLDDPEDTEDGGELCTLPTACVESAAWNGRGTQPGAAAQSVKVDVVAVVEHLHLLAVGAMQRDYIATTEPKTPPRLPRLPRQRTTRRSRSLYVEKSYWKEALQVVRSAYAPAPWNAGLGDCVEASSPEASKDFLCPADAVCALLSMLREVQSWEGALALLRLTNPEAKHRGAVPGRGLCMTPDCFRRGAVLFMALAASAQPWKTQAKVEEWMHSVMLSRLAQRARENVETTLSETAATAALHALWLSHLCSVKASRPDDFVALGEEAAAYLASSSAQQAINGSLALMMGEVRLRTELAVDALREAVEQALQHHRASELLAKSIRTGAYRVEDGKSAHESSSGTENSHAINPSLPASVPASAAAMCRAETSHSCLNSKRAVFSPPALFLGDVMDAFTLCCAAVEETVWLRLTAAASTSCTAATVEVLQFVERSVHGPAGLIDVFQLLYGLPMLRQAHLCRAAPLVPELSTTSASERAYMSCLLAITLLRLVQLLCAPPGRQHHRLSSQIWNGAELVLLAEIAAKVLEGVTTEQVQQPPWRWAVAERLKELANVTARTVRLVVRQLRIDRMNEKVMFGALADQEVELFALLARIFSKSSELVVAAGASETSLAPSRSPLWRMLTCTCSPRTLQGVLLCFRGSSALGKRVRYRLCRREVENLDRWILPPRYRQCAFARGAAPPSSMLREEARAATRAAAVEFGVGRDFPLALSLRDSVYAIVNHERTISGVGAALQQLAAAAPDWKASLLLCQIVTRDVALARGTCSVNFFATTLDRIAQDVTQCRAAASAVAGASFLQETRSRPSRATGGILVAAHTLLPSNLWLRAIDVFWSAVDHAGQMEAAAAQHAGASAAATSATPLPSAHVRADAQERAVLARLLLPLLRFSRAADRQDIGRQWRRYWAAMYAAQEKQNPTWRQQNIEALSLLGDAAALTRCVADYRDCGNEALLCSVAVQHSDWHSALGAIFEVCGSLEERRATGTAYSAAVARTVLTLLAKSPMNLSNTAMRLRTVQHNTWDGECSLSVVRLLLRGRRWRLALTHVEEALALPDMQRVRAVVLVDPAGGSRKDMSQASPTEAMLAHYAQLLTAALQAAAIGGDNERAPVYYAAFKALLRYVFGDVVDMDALHATEDPYHREDDDGLDAALAMTNVSGRGEGHASRAEDEVQRTVRELAPRARILFFRAMTKKMLTPHAGVG</sequence>
<name>A0A836GWD2_LEIEN</name>